<organism evidence="1 2">
    <name type="scientific">Hahella chejuensis (strain KCTC 2396)</name>
    <dbReference type="NCBI Taxonomy" id="349521"/>
    <lineage>
        <taxon>Bacteria</taxon>
        <taxon>Pseudomonadati</taxon>
        <taxon>Pseudomonadota</taxon>
        <taxon>Gammaproteobacteria</taxon>
        <taxon>Oceanospirillales</taxon>
        <taxon>Hahellaceae</taxon>
        <taxon>Hahella</taxon>
    </lineage>
</organism>
<sequence length="194" mass="21472">MATTEEKKESSARTAAGTTVTASSALDFGDLKNEWSKLLEKQRPDAESNLLKVNVRASKIDPLAEAALSKVKEAYSTNENTLRKLITRKGWATELDRVIKRINSLRISESKRVVLAAVYPALLNKLLSCSGADEEVKDEMGFTDSVLFELEREDGPLDRFAQEVVKLVGAKHRINFAEDNVLCDLIAHQVRAGL</sequence>
<protein>
    <submittedName>
        <fullName evidence="1">Uncharacterized protein</fullName>
    </submittedName>
</protein>
<dbReference type="KEGG" id="hch:HCH_03893"/>
<dbReference type="RefSeq" id="WP_011397686.1">
    <property type="nucleotide sequence ID" value="NC_007645.1"/>
</dbReference>
<name>Q2SFF5_HAHCH</name>
<keyword evidence="2" id="KW-1185">Reference proteome</keyword>
<evidence type="ECO:0000313" key="1">
    <source>
        <dbReference type="EMBL" id="ABC30619.1"/>
    </source>
</evidence>
<dbReference type="eggNOG" id="ENOG5033VCI">
    <property type="taxonomic scope" value="Bacteria"/>
</dbReference>
<dbReference type="HOGENOM" id="CLU_1400768_0_0_6"/>
<evidence type="ECO:0000313" key="2">
    <source>
        <dbReference type="Proteomes" id="UP000000238"/>
    </source>
</evidence>
<reference evidence="1 2" key="1">
    <citation type="journal article" date="2005" name="Nucleic Acids Res.">
        <title>Genomic blueprint of Hahella chejuensis, a marine microbe producing an algicidal agent.</title>
        <authorList>
            <person name="Jeong H."/>
            <person name="Yim J.H."/>
            <person name="Lee C."/>
            <person name="Choi S.-H."/>
            <person name="Park Y.K."/>
            <person name="Yoon S.H."/>
            <person name="Hur C.-G."/>
            <person name="Kang H.-Y."/>
            <person name="Kim D."/>
            <person name="Lee H.H."/>
            <person name="Park K.H."/>
            <person name="Park S.-H."/>
            <person name="Park H.-S."/>
            <person name="Lee H.K."/>
            <person name="Oh T.K."/>
            <person name="Kim J.F."/>
        </authorList>
    </citation>
    <scope>NUCLEOTIDE SEQUENCE [LARGE SCALE GENOMIC DNA]</scope>
    <source>
        <strain evidence="1 2">KCTC 2396</strain>
    </source>
</reference>
<gene>
    <name evidence="1" type="ordered locus">HCH_03893</name>
</gene>
<dbReference type="OrthoDB" id="7061323at2"/>
<dbReference type="Proteomes" id="UP000000238">
    <property type="component" value="Chromosome"/>
</dbReference>
<proteinExistence type="predicted"/>
<dbReference type="AlphaFoldDB" id="Q2SFF5"/>
<dbReference type="STRING" id="349521.HCH_03893"/>
<dbReference type="EMBL" id="CP000155">
    <property type="protein sequence ID" value="ABC30619.1"/>
    <property type="molecule type" value="Genomic_DNA"/>
</dbReference>
<accession>Q2SFF5</accession>